<evidence type="ECO:0000256" key="6">
    <source>
        <dbReference type="ARBA" id="ARBA00022801"/>
    </source>
</evidence>
<evidence type="ECO:0000259" key="8">
    <source>
        <dbReference type="PROSITE" id="PS50994"/>
    </source>
</evidence>
<dbReference type="InterPro" id="IPR041373">
    <property type="entry name" value="RT_RNaseH"/>
</dbReference>
<evidence type="ECO:0000313" key="11">
    <source>
        <dbReference type="RefSeq" id="XP_070852440.1"/>
    </source>
</evidence>
<organism evidence="9 15">
    <name type="scientific">Drosophila suzukii</name>
    <name type="common">Spotted-wing drosophila fruit fly</name>
    <dbReference type="NCBI Taxonomy" id="28584"/>
    <lineage>
        <taxon>Eukaryota</taxon>
        <taxon>Metazoa</taxon>
        <taxon>Ecdysozoa</taxon>
        <taxon>Arthropoda</taxon>
        <taxon>Hexapoda</taxon>
        <taxon>Insecta</taxon>
        <taxon>Pterygota</taxon>
        <taxon>Neoptera</taxon>
        <taxon>Endopterygota</taxon>
        <taxon>Diptera</taxon>
        <taxon>Brachycera</taxon>
        <taxon>Muscomorpha</taxon>
        <taxon>Ephydroidea</taxon>
        <taxon>Drosophilidae</taxon>
        <taxon>Drosophila</taxon>
        <taxon>Sophophora</taxon>
    </lineage>
</organism>
<dbReference type="RefSeq" id="XP_070852443.1">
    <property type="nucleotide sequence ID" value="XM_070996342.1"/>
</dbReference>
<evidence type="ECO:0000313" key="14">
    <source>
        <dbReference type="RefSeq" id="XP_070852443.1"/>
    </source>
</evidence>
<reference evidence="10 11" key="1">
    <citation type="submission" date="2025-05" db="UniProtKB">
        <authorList>
            <consortium name="RefSeq"/>
        </authorList>
    </citation>
    <scope>IDENTIFICATION</scope>
</reference>
<dbReference type="PROSITE" id="PS50994">
    <property type="entry name" value="INTEGRASE"/>
    <property type="match status" value="1"/>
</dbReference>
<evidence type="ECO:0000256" key="4">
    <source>
        <dbReference type="ARBA" id="ARBA00022722"/>
    </source>
</evidence>
<dbReference type="InterPro" id="IPR050951">
    <property type="entry name" value="Retrovirus_Pol_polyprotein"/>
</dbReference>
<dbReference type="Pfam" id="PF17917">
    <property type="entry name" value="RT_RNaseH"/>
    <property type="match status" value="1"/>
</dbReference>
<evidence type="ECO:0000256" key="1">
    <source>
        <dbReference type="ARBA" id="ARBA00012493"/>
    </source>
</evidence>
<evidence type="ECO:0000313" key="12">
    <source>
        <dbReference type="RefSeq" id="XP_070852441.1"/>
    </source>
</evidence>
<evidence type="ECO:0000256" key="3">
    <source>
        <dbReference type="ARBA" id="ARBA00022695"/>
    </source>
</evidence>
<dbReference type="CDD" id="cd09274">
    <property type="entry name" value="RNase_HI_RT_Ty3"/>
    <property type="match status" value="1"/>
</dbReference>
<dbReference type="EC" id="2.7.7.49" evidence="1"/>
<dbReference type="RefSeq" id="XP_070852439.1">
    <property type="nucleotide sequence ID" value="XM_070996338.1"/>
</dbReference>
<keyword evidence="4" id="KW-0540">Nuclease</keyword>
<keyword evidence="2" id="KW-0808">Transferase</keyword>
<dbReference type="InterPro" id="IPR036397">
    <property type="entry name" value="RNaseH_sf"/>
</dbReference>
<dbReference type="InterPro" id="IPR041588">
    <property type="entry name" value="Integrase_H2C2"/>
</dbReference>
<feature type="domain" description="Integrase catalytic" evidence="8">
    <location>
        <begin position="280"/>
        <end position="439"/>
    </location>
</feature>
<dbReference type="InterPro" id="IPR043502">
    <property type="entry name" value="DNA/RNA_pol_sf"/>
</dbReference>
<sequence>MISRTLKDREINYATNERELLAIVWALAKLRHYLYAVKDINIFTDHQPLTFAVSESNPNAKIKRWKARIDESGAKIFYKPGKENLVADALSRQQLNVLGEEEAFSSAATIHSELSLTHTIEATDKPLNCFQNQITLEEARFPQKRSFVLFGNKRRHAISFSCKESLLNDLADLIVPKGVNAIHCDLHTLAMIQDQLVRQFPATKFWYCKNRVTDIFAVPERREILSTEHNRAHRSAQENVKQVLSEYYFPKMAKLAIEIVANCKTCAKAKYDRHPKKQELGETPIPSQVGEILHIDIFSTDKKYFLTSIDKFSKFAMVQPIPSRTIEDIKPALLQLLNVFPKAKVIYCDNEPSLNSHTILSMLENHFGVSISNAPPLHSVSNGQVERFHSTLVELARCLKIDKGISDTVELILLATARYNKSIHSVIDKRPADVIQTQSDQPQYEIQDKIKIAQDKLRNRENAARQNRVFKVGEKVLVKSNRRLGNKLSPLCEEKIVEADMGTTVLIKGRVVHKDNIK</sequence>
<dbReference type="RefSeq" id="XP_070852442.1">
    <property type="nucleotide sequence ID" value="XM_070996341.1"/>
</dbReference>
<evidence type="ECO:0000313" key="9">
    <source>
        <dbReference type="Proteomes" id="UP001652628"/>
    </source>
</evidence>
<name>A0ABM4TR46_DROSZ</name>
<evidence type="ECO:0000313" key="10">
    <source>
        <dbReference type="RefSeq" id="XP_070852439.1"/>
    </source>
</evidence>
<evidence type="ECO:0000313" key="13">
    <source>
        <dbReference type="RefSeq" id="XP_070852442.1"/>
    </source>
</evidence>
<dbReference type="RefSeq" id="XP_070852440.1">
    <property type="nucleotide sequence ID" value="XM_070996339.1"/>
</dbReference>
<keyword evidence="6" id="KW-0378">Hydrolase</keyword>
<dbReference type="Gene3D" id="1.10.340.70">
    <property type="match status" value="1"/>
</dbReference>
<accession>A0ABM4TR46</accession>
<dbReference type="SUPFAM" id="SSF53098">
    <property type="entry name" value="Ribonuclease H-like"/>
    <property type="match status" value="1"/>
</dbReference>
<dbReference type="RefSeq" id="XP_070852441.1">
    <property type="nucleotide sequence ID" value="XM_070996340.1"/>
</dbReference>
<gene>
    <name evidence="10 11 12 13 14 15" type="primary">LOC108015673</name>
</gene>
<dbReference type="InterPro" id="IPR001584">
    <property type="entry name" value="Integrase_cat-core"/>
</dbReference>
<proteinExistence type="predicted"/>
<evidence type="ECO:0000256" key="7">
    <source>
        <dbReference type="ARBA" id="ARBA00022918"/>
    </source>
</evidence>
<evidence type="ECO:0000313" key="15">
    <source>
        <dbReference type="RefSeq" id="XP_070852444.1"/>
    </source>
</evidence>
<dbReference type="Proteomes" id="UP001652628">
    <property type="component" value="Chromosome 3"/>
</dbReference>
<keyword evidence="9" id="KW-1185">Reference proteome</keyword>
<keyword evidence="7" id="KW-0695">RNA-directed DNA polymerase</keyword>
<dbReference type="GeneID" id="108015673"/>
<dbReference type="PANTHER" id="PTHR37984">
    <property type="entry name" value="PROTEIN CBG26694"/>
    <property type="match status" value="1"/>
</dbReference>
<evidence type="ECO:0000256" key="2">
    <source>
        <dbReference type="ARBA" id="ARBA00022679"/>
    </source>
</evidence>
<evidence type="ECO:0000256" key="5">
    <source>
        <dbReference type="ARBA" id="ARBA00022759"/>
    </source>
</evidence>
<keyword evidence="3" id="KW-0548">Nucleotidyltransferase</keyword>
<keyword evidence="5" id="KW-0255">Endonuclease</keyword>
<dbReference type="Gene3D" id="3.30.420.10">
    <property type="entry name" value="Ribonuclease H-like superfamily/Ribonuclease H"/>
    <property type="match status" value="1"/>
</dbReference>
<dbReference type="Pfam" id="PF17921">
    <property type="entry name" value="Integrase_H2C2"/>
    <property type="match status" value="1"/>
</dbReference>
<dbReference type="InterPro" id="IPR012337">
    <property type="entry name" value="RNaseH-like_sf"/>
</dbReference>
<protein>
    <recommendedName>
        <fullName evidence="1">RNA-directed DNA polymerase</fullName>
        <ecNumber evidence="1">2.7.7.49</ecNumber>
    </recommendedName>
</protein>
<dbReference type="RefSeq" id="XP_070852444.1">
    <property type="nucleotide sequence ID" value="XM_070996343.1"/>
</dbReference>
<dbReference type="PANTHER" id="PTHR37984:SF5">
    <property type="entry name" value="PROTEIN NYNRIN-LIKE"/>
    <property type="match status" value="1"/>
</dbReference>
<dbReference type="SUPFAM" id="SSF56672">
    <property type="entry name" value="DNA/RNA polymerases"/>
    <property type="match status" value="1"/>
</dbReference>